<dbReference type="KEGG" id="bsa:Bacsa_1675"/>
<gene>
    <name evidence="2" type="ordered locus">Bacsa_1675</name>
</gene>
<name>F0R0N4_PHOSB</name>
<feature type="chain" id="PRO_5003258998" description="Major fimbrial subunit protein N-terminal domain-containing protein" evidence="1">
    <location>
        <begin position="31"/>
        <end position="359"/>
    </location>
</feature>
<dbReference type="STRING" id="667015.Bacsa_1675"/>
<dbReference type="eggNOG" id="ENOG5030ZC9">
    <property type="taxonomic scope" value="Bacteria"/>
</dbReference>
<dbReference type="HOGENOM" id="CLU_770871_0_0_10"/>
<evidence type="ECO:0008006" key="4">
    <source>
        <dbReference type="Google" id="ProtNLM"/>
    </source>
</evidence>
<evidence type="ECO:0000313" key="2">
    <source>
        <dbReference type="EMBL" id="ADY36238.1"/>
    </source>
</evidence>
<feature type="signal peptide" evidence="1">
    <location>
        <begin position="1"/>
        <end position="30"/>
    </location>
</feature>
<accession>F0R0N4</accession>
<evidence type="ECO:0000313" key="3">
    <source>
        <dbReference type="Proteomes" id="UP000007486"/>
    </source>
</evidence>
<dbReference type="AlphaFoldDB" id="F0R0N4"/>
<sequence>MKEFENKIYRRLLAPVLACLVLALAGCSQDATEAEAPSSPTGGTYLTIVTRGINTTTPTEYEDYVGKLRFLIFDSEGKNILNLSLTNGGSPDIPDHTGDASTDASSVVLDEQNIGQISSGTYTFYCIANEDGYSNTEDELLSVALGEDKDISEEDLDGMQVKFTENDIRKPTGTDKYMLMSTKQDFLIRAGEENSITIVLDRALAKAQLVIQSSDEITDGITASLSENEIPGSYSLIKQGTIRSSLSTLGDDIIELSSTKDAPFYDEAKSENNRYVSEVVYLPERSATDADDALYYSITIGGKSYNNVASIADGATVDYDIKRNYAYTTICTYSQPATLNTLTYTVQPWGTGGGDHTFN</sequence>
<organism evidence="2 3">
    <name type="scientific">Phocaeicola salanitronis (strain DSM 18170 / JCM 13657 / CCUG 60908 / BL78)</name>
    <name type="common">Bacteroides salanitronis</name>
    <dbReference type="NCBI Taxonomy" id="667015"/>
    <lineage>
        <taxon>Bacteria</taxon>
        <taxon>Pseudomonadati</taxon>
        <taxon>Bacteroidota</taxon>
        <taxon>Bacteroidia</taxon>
        <taxon>Bacteroidales</taxon>
        <taxon>Bacteroidaceae</taxon>
        <taxon>Phocaeicola</taxon>
    </lineage>
</organism>
<dbReference type="PROSITE" id="PS51257">
    <property type="entry name" value="PROKAR_LIPOPROTEIN"/>
    <property type="match status" value="1"/>
</dbReference>
<keyword evidence="3" id="KW-1185">Reference proteome</keyword>
<reference evidence="2 3" key="1">
    <citation type="journal article" date="2011" name="Stand. Genomic Sci.">
        <title>Complete genome sequence of Bacteroides salanitronis type strain (BL78).</title>
        <authorList>
            <person name="Gronow S."/>
            <person name="Held B."/>
            <person name="Lucas S."/>
            <person name="Lapidus A."/>
            <person name="Del Rio T.G."/>
            <person name="Nolan M."/>
            <person name="Tice H."/>
            <person name="Deshpande S."/>
            <person name="Cheng J.F."/>
            <person name="Pitluck S."/>
            <person name="Liolios K."/>
            <person name="Pagani I."/>
            <person name="Ivanova N."/>
            <person name="Mavromatis K."/>
            <person name="Pati A."/>
            <person name="Tapia R."/>
            <person name="Han C."/>
            <person name="Goodwin L."/>
            <person name="Chen A."/>
            <person name="Palaniappan K."/>
            <person name="Land M."/>
            <person name="Hauser L."/>
            <person name="Chang Y.J."/>
            <person name="Jeffries C.D."/>
            <person name="Brambilla E.M."/>
            <person name="Rohde M."/>
            <person name="Goker M."/>
            <person name="Detter J.C."/>
            <person name="Woyke T."/>
            <person name="Bristow J."/>
            <person name="Markowitz V."/>
            <person name="Hugenholtz P."/>
            <person name="Kyrpides N.C."/>
            <person name="Klenk H.P."/>
            <person name="Eisen J.A."/>
        </authorList>
    </citation>
    <scope>NUCLEOTIDE SEQUENCE [LARGE SCALE GENOMIC DNA]</scope>
    <source>
        <strain evidence="2 3">DSM 18170</strain>
    </source>
</reference>
<dbReference type="RefSeq" id="WP_013617669.1">
    <property type="nucleotide sequence ID" value="NC_015164.1"/>
</dbReference>
<dbReference type="EMBL" id="CP002530">
    <property type="protein sequence ID" value="ADY36238.1"/>
    <property type="molecule type" value="Genomic_DNA"/>
</dbReference>
<keyword evidence="1" id="KW-0732">Signal</keyword>
<dbReference type="Proteomes" id="UP000007486">
    <property type="component" value="Chromosome"/>
</dbReference>
<proteinExistence type="predicted"/>
<protein>
    <recommendedName>
        <fullName evidence="4">Major fimbrial subunit protein N-terminal domain-containing protein</fullName>
    </recommendedName>
</protein>
<evidence type="ECO:0000256" key="1">
    <source>
        <dbReference type="SAM" id="SignalP"/>
    </source>
</evidence>